<feature type="region of interest" description="Disordered" evidence="1">
    <location>
        <begin position="39"/>
        <end position="272"/>
    </location>
</feature>
<accession>A0ABY7CJ41</accession>
<keyword evidence="3" id="KW-1185">Reference proteome</keyword>
<gene>
    <name evidence="2" type="ORF">PtA15_5A812</name>
</gene>
<evidence type="ECO:0000256" key="1">
    <source>
        <dbReference type="SAM" id="MobiDB-lite"/>
    </source>
</evidence>
<dbReference type="RefSeq" id="XP_053020793.1">
    <property type="nucleotide sequence ID" value="XM_053169614.1"/>
</dbReference>
<feature type="compositionally biased region" description="Polar residues" evidence="1">
    <location>
        <begin position="238"/>
        <end position="248"/>
    </location>
</feature>
<feature type="compositionally biased region" description="Basic and acidic residues" evidence="1">
    <location>
        <begin position="130"/>
        <end position="141"/>
    </location>
</feature>
<reference evidence="2" key="1">
    <citation type="submission" date="2022-10" db="EMBL/GenBank/DDBJ databases">
        <title>Puccinia triticina Genome sequencing and assembly.</title>
        <authorList>
            <person name="Li C."/>
        </authorList>
    </citation>
    <scope>NUCLEOTIDE SEQUENCE</scope>
    <source>
        <strain evidence="2">Pt15</strain>
    </source>
</reference>
<protein>
    <recommendedName>
        <fullName evidence="4">Senescence domain-containing protein</fullName>
    </recommendedName>
</protein>
<evidence type="ECO:0000313" key="3">
    <source>
        <dbReference type="Proteomes" id="UP001164743"/>
    </source>
</evidence>
<organism evidence="2 3">
    <name type="scientific">Puccinia triticina</name>
    <dbReference type="NCBI Taxonomy" id="208348"/>
    <lineage>
        <taxon>Eukaryota</taxon>
        <taxon>Fungi</taxon>
        <taxon>Dikarya</taxon>
        <taxon>Basidiomycota</taxon>
        <taxon>Pucciniomycotina</taxon>
        <taxon>Pucciniomycetes</taxon>
        <taxon>Pucciniales</taxon>
        <taxon>Pucciniaceae</taxon>
        <taxon>Puccinia</taxon>
    </lineage>
</organism>
<dbReference type="GeneID" id="77810509"/>
<evidence type="ECO:0008006" key="4">
    <source>
        <dbReference type="Google" id="ProtNLM"/>
    </source>
</evidence>
<proteinExistence type="predicted"/>
<evidence type="ECO:0000313" key="2">
    <source>
        <dbReference type="EMBL" id="WAQ85238.1"/>
    </source>
</evidence>
<feature type="compositionally biased region" description="Polar residues" evidence="1">
    <location>
        <begin position="76"/>
        <end position="97"/>
    </location>
</feature>
<dbReference type="Proteomes" id="UP001164743">
    <property type="component" value="Chromosome 5A"/>
</dbReference>
<feature type="compositionally biased region" description="Low complexity" evidence="1">
    <location>
        <begin position="105"/>
        <end position="128"/>
    </location>
</feature>
<sequence length="272" mass="28024">MFVNAGRIGEVIEAAGGVSSGAKATLEFATDLAKGVGAASDGVKAPGIGAGAGAGAGDVHLIPGQSDAKLAPLRPQLSNPKETSADASLISGTSQTDSSKEAFNPTLQKTPTTPTDTFRPPDPSLLTPKEPPKELPQELPKDNLNLKTEKTSTALEKPQDTNPVPSTVEPPNTPLNTELGSPPDSPAGVRGTSASESQRASKKLFQAFKQTRPGTEPPLPAREAPTLKSPAALERPNQVGSSELADTSRSSDFKSEAELPLGDKAQPPKLDT</sequence>
<name>A0ABY7CJ41_9BASI</name>
<dbReference type="EMBL" id="CP110425">
    <property type="protein sequence ID" value="WAQ85238.1"/>
    <property type="molecule type" value="Genomic_DNA"/>
</dbReference>